<proteinExistence type="predicted"/>
<dbReference type="GO" id="GO:0016497">
    <property type="term" value="F:substance K receptor activity"/>
    <property type="evidence" value="ECO:0007669"/>
    <property type="project" value="TreeGrafter"/>
</dbReference>
<name>A0A9Q1FSS2_SYNKA</name>
<dbReference type="GO" id="GO:0005886">
    <property type="term" value="C:plasma membrane"/>
    <property type="evidence" value="ECO:0007669"/>
    <property type="project" value="UniProtKB-SubCell"/>
</dbReference>
<dbReference type="SUPFAM" id="SSF81321">
    <property type="entry name" value="Family A G protein-coupled receptor-like"/>
    <property type="match status" value="1"/>
</dbReference>
<evidence type="ECO:0000256" key="9">
    <source>
        <dbReference type="ARBA" id="ARBA00023224"/>
    </source>
</evidence>
<dbReference type="EMBL" id="JAINUF010000004">
    <property type="protein sequence ID" value="KAJ8364973.1"/>
    <property type="molecule type" value="Genomic_DNA"/>
</dbReference>
<reference evidence="12" key="1">
    <citation type="journal article" date="2023" name="Science">
        <title>Genome structures resolve the early diversification of teleost fishes.</title>
        <authorList>
            <person name="Parey E."/>
            <person name="Louis A."/>
            <person name="Montfort J."/>
            <person name="Bouchez O."/>
            <person name="Roques C."/>
            <person name="Iampietro C."/>
            <person name="Lluch J."/>
            <person name="Castinel A."/>
            <person name="Donnadieu C."/>
            <person name="Desvignes T."/>
            <person name="Floi Bucao C."/>
            <person name="Jouanno E."/>
            <person name="Wen M."/>
            <person name="Mejri S."/>
            <person name="Dirks R."/>
            <person name="Jansen H."/>
            <person name="Henkel C."/>
            <person name="Chen W.J."/>
            <person name="Zahm M."/>
            <person name="Cabau C."/>
            <person name="Klopp C."/>
            <person name="Thompson A.W."/>
            <person name="Robinson-Rechavi M."/>
            <person name="Braasch I."/>
            <person name="Lecointre G."/>
            <person name="Bobe J."/>
            <person name="Postlethwait J.H."/>
            <person name="Berthelot C."/>
            <person name="Roest Crollius H."/>
            <person name="Guiguen Y."/>
        </authorList>
    </citation>
    <scope>NUCLEOTIDE SEQUENCE</scope>
    <source>
        <strain evidence="12">WJC10195</strain>
    </source>
</reference>
<dbReference type="PANTHER" id="PTHR46925:SF3">
    <property type="entry name" value="SUBSTANCE-K RECEPTOR"/>
    <property type="match status" value="1"/>
</dbReference>
<comment type="subcellular location">
    <subcellularLocation>
        <location evidence="1">Cell membrane</location>
        <topology evidence="1">Multi-pass membrane protein</topology>
    </subcellularLocation>
</comment>
<keyword evidence="7" id="KW-0449">Lipoprotein</keyword>
<evidence type="ECO:0000256" key="2">
    <source>
        <dbReference type="ARBA" id="ARBA00022475"/>
    </source>
</evidence>
<keyword evidence="2" id="KW-1003">Cell membrane</keyword>
<evidence type="ECO:0000313" key="13">
    <source>
        <dbReference type="Proteomes" id="UP001152622"/>
    </source>
</evidence>
<evidence type="ECO:0000256" key="4">
    <source>
        <dbReference type="ARBA" id="ARBA00022989"/>
    </source>
</evidence>
<keyword evidence="5" id="KW-0297">G-protein coupled receptor</keyword>
<evidence type="ECO:0000259" key="11">
    <source>
        <dbReference type="PROSITE" id="PS50262"/>
    </source>
</evidence>
<keyword evidence="8" id="KW-0675">Receptor</keyword>
<evidence type="ECO:0000256" key="1">
    <source>
        <dbReference type="ARBA" id="ARBA00004651"/>
    </source>
</evidence>
<feature type="transmembrane region" description="Helical" evidence="10">
    <location>
        <begin position="12"/>
        <end position="32"/>
    </location>
</feature>
<dbReference type="PRINTS" id="PR00244">
    <property type="entry name" value="NEUROKININR"/>
</dbReference>
<evidence type="ECO:0000256" key="5">
    <source>
        <dbReference type="ARBA" id="ARBA00023040"/>
    </source>
</evidence>
<dbReference type="PROSITE" id="PS50262">
    <property type="entry name" value="G_PROTEIN_RECEP_F1_2"/>
    <property type="match status" value="1"/>
</dbReference>
<evidence type="ECO:0000256" key="3">
    <source>
        <dbReference type="ARBA" id="ARBA00022692"/>
    </source>
</evidence>
<feature type="domain" description="G-protein coupled receptors family 1 profile" evidence="11">
    <location>
        <begin position="1"/>
        <end position="124"/>
    </location>
</feature>
<keyword evidence="4 10" id="KW-1133">Transmembrane helix</keyword>
<keyword evidence="7" id="KW-0564">Palmitate</keyword>
<protein>
    <recommendedName>
        <fullName evidence="11">G-protein coupled receptors family 1 profile domain-containing protein</fullName>
    </recommendedName>
</protein>
<dbReference type="PANTHER" id="PTHR46925">
    <property type="entry name" value="G-PROTEIN COUPLED RECEPTOR TKR-1-RELATED"/>
    <property type="match status" value="1"/>
</dbReference>
<organism evidence="12 13">
    <name type="scientific">Synaphobranchus kaupii</name>
    <name type="common">Kaup's arrowtooth eel</name>
    <dbReference type="NCBI Taxonomy" id="118154"/>
    <lineage>
        <taxon>Eukaryota</taxon>
        <taxon>Metazoa</taxon>
        <taxon>Chordata</taxon>
        <taxon>Craniata</taxon>
        <taxon>Vertebrata</taxon>
        <taxon>Euteleostomi</taxon>
        <taxon>Actinopterygii</taxon>
        <taxon>Neopterygii</taxon>
        <taxon>Teleostei</taxon>
        <taxon>Anguilliformes</taxon>
        <taxon>Synaphobranchidae</taxon>
        <taxon>Synaphobranchus</taxon>
    </lineage>
</organism>
<dbReference type="AlphaFoldDB" id="A0A9Q1FSS2"/>
<comment type="caution">
    <text evidence="12">The sequence shown here is derived from an EMBL/GenBank/DDBJ whole genome shotgun (WGS) entry which is preliminary data.</text>
</comment>
<dbReference type="Proteomes" id="UP001152622">
    <property type="component" value="Chromosome 4"/>
</dbReference>
<keyword evidence="3 10" id="KW-0812">Transmembrane</keyword>
<gene>
    <name evidence="12" type="ORF">SKAU_G00138040</name>
</gene>
<evidence type="ECO:0000256" key="10">
    <source>
        <dbReference type="SAM" id="Phobius"/>
    </source>
</evidence>
<sequence>MAIIYPLKPKLSSTSTNVVIGVIWVVAFSLAFPQCFYSKTAFYSPRTVCLVDWPEDFGGTHQLSYQISLIILIYLLPLLVMLVTYSHVGQTLWGSEIPGEASEHYQNQIKAKRKVSCNTKGLIY</sequence>
<evidence type="ECO:0000256" key="7">
    <source>
        <dbReference type="ARBA" id="ARBA00023139"/>
    </source>
</evidence>
<keyword evidence="6 10" id="KW-0472">Membrane</keyword>
<dbReference type="Pfam" id="PF00001">
    <property type="entry name" value="7tm_1"/>
    <property type="match status" value="1"/>
</dbReference>
<evidence type="ECO:0000256" key="6">
    <source>
        <dbReference type="ARBA" id="ARBA00023136"/>
    </source>
</evidence>
<dbReference type="Gene3D" id="1.20.1070.10">
    <property type="entry name" value="Rhodopsin 7-helix transmembrane proteins"/>
    <property type="match status" value="1"/>
</dbReference>
<accession>A0A9Q1FSS2</accession>
<dbReference type="GO" id="GO:1902093">
    <property type="term" value="P:positive regulation of flagellated sperm motility"/>
    <property type="evidence" value="ECO:0007669"/>
    <property type="project" value="TreeGrafter"/>
</dbReference>
<dbReference type="GO" id="GO:0097225">
    <property type="term" value="C:sperm midpiece"/>
    <property type="evidence" value="ECO:0007669"/>
    <property type="project" value="TreeGrafter"/>
</dbReference>
<keyword evidence="9" id="KW-0807">Transducer</keyword>
<dbReference type="InterPro" id="IPR001681">
    <property type="entry name" value="Neurokn_rcpt"/>
</dbReference>
<dbReference type="OrthoDB" id="5981855at2759"/>
<evidence type="ECO:0000313" key="12">
    <source>
        <dbReference type="EMBL" id="KAJ8364973.1"/>
    </source>
</evidence>
<feature type="transmembrane region" description="Helical" evidence="10">
    <location>
        <begin position="63"/>
        <end position="85"/>
    </location>
</feature>
<dbReference type="InterPro" id="IPR017452">
    <property type="entry name" value="GPCR_Rhodpsn_7TM"/>
</dbReference>
<evidence type="ECO:0000256" key="8">
    <source>
        <dbReference type="ARBA" id="ARBA00023170"/>
    </source>
</evidence>
<dbReference type="InterPro" id="IPR000276">
    <property type="entry name" value="GPCR_Rhodpsn"/>
</dbReference>
<keyword evidence="13" id="KW-1185">Reference proteome</keyword>